<sequence length="92" mass="10263">MTKCVLNRCVYLKPIHTPTGSQLPSTVPGVFIQGCHLIRIPFSSGPIEVLSCSFASFPFLPVSVISRHRGHRIRAAKDVMLHTLLNWHDNLT</sequence>
<name>A0A448WGI6_9PLAT</name>
<organism evidence="1 2">
    <name type="scientific">Protopolystoma xenopodis</name>
    <dbReference type="NCBI Taxonomy" id="117903"/>
    <lineage>
        <taxon>Eukaryota</taxon>
        <taxon>Metazoa</taxon>
        <taxon>Spiralia</taxon>
        <taxon>Lophotrochozoa</taxon>
        <taxon>Platyhelminthes</taxon>
        <taxon>Monogenea</taxon>
        <taxon>Polyopisthocotylea</taxon>
        <taxon>Polystomatidea</taxon>
        <taxon>Polystomatidae</taxon>
        <taxon>Protopolystoma</taxon>
    </lineage>
</organism>
<dbReference type="Proteomes" id="UP000784294">
    <property type="component" value="Unassembled WGS sequence"/>
</dbReference>
<comment type="caution">
    <text evidence="1">The sequence shown here is derived from an EMBL/GenBank/DDBJ whole genome shotgun (WGS) entry which is preliminary data.</text>
</comment>
<keyword evidence="2" id="KW-1185">Reference proteome</keyword>
<evidence type="ECO:0000313" key="2">
    <source>
        <dbReference type="Proteomes" id="UP000784294"/>
    </source>
</evidence>
<dbReference type="PROSITE" id="PS51257">
    <property type="entry name" value="PROKAR_LIPOPROTEIN"/>
    <property type="match status" value="1"/>
</dbReference>
<dbReference type="EMBL" id="CAAALY010011251">
    <property type="protein sequence ID" value="VEL11243.1"/>
    <property type="molecule type" value="Genomic_DNA"/>
</dbReference>
<accession>A0A448WGI6</accession>
<gene>
    <name evidence="1" type="ORF">PXEA_LOCUS4683</name>
</gene>
<dbReference type="AlphaFoldDB" id="A0A448WGI6"/>
<proteinExistence type="predicted"/>
<reference evidence="1" key="1">
    <citation type="submission" date="2018-11" db="EMBL/GenBank/DDBJ databases">
        <authorList>
            <consortium name="Pathogen Informatics"/>
        </authorList>
    </citation>
    <scope>NUCLEOTIDE SEQUENCE</scope>
</reference>
<evidence type="ECO:0000313" key="1">
    <source>
        <dbReference type="EMBL" id="VEL11243.1"/>
    </source>
</evidence>
<protein>
    <submittedName>
        <fullName evidence="1">Uncharacterized protein</fullName>
    </submittedName>
</protein>